<organism evidence="2 3">
    <name type="scientific">Streptomyces indicus</name>
    <dbReference type="NCBI Taxonomy" id="417292"/>
    <lineage>
        <taxon>Bacteria</taxon>
        <taxon>Bacillati</taxon>
        <taxon>Actinomycetota</taxon>
        <taxon>Actinomycetes</taxon>
        <taxon>Kitasatosporales</taxon>
        <taxon>Streptomycetaceae</taxon>
        <taxon>Streptomyces</taxon>
    </lineage>
</organism>
<keyword evidence="3" id="KW-1185">Reference proteome</keyword>
<sequence length="248" mass="26223">MAGGAAAVFTAVAAAPAGAAENGISFSRVTVNKGKAVVVGVANEVEVPASFRMTAERYWDSAHVYLYRGSTSSSNELWHSLLVSSDCDSGTRGACDFTETLTIDPAHGDFGNEYAGAWKVAGRAYLAGDAEDTDAQNLTVHVKRNSHLTVNASPEPVAKGRTITVTGKITRANWDTNKYAGYGGRHVNLQFKPAGATSFTTVKMVYADSAGGLRTTVKADRTGTWRWAYYGNSTTGVSYAPGDHVVVQ</sequence>
<proteinExistence type="predicted"/>
<keyword evidence="1" id="KW-0732">Signal</keyword>
<dbReference type="EMBL" id="FNFF01000002">
    <property type="protein sequence ID" value="SDJ75282.1"/>
    <property type="molecule type" value="Genomic_DNA"/>
</dbReference>
<accession>A0A1G8WAH7</accession>
<dbReference type="STRING" id="417292.SAMN05421806_102337"/>
<protein>
    <recommendedName>
        <fullName evidence="4">Calcium-binding protein</fullName>
    </recommendedName>
</protein>
<feature type="chain" id="PRO_5038379081" description="Calcium-binding protein" evidence="1">
    <location>
        <begin position="20"/>
        <end position="248"/>
    </location>
</feature>
<feature type="signal peptide" evidence="1">
    <location>
        <begin position="1"/>
        <end position="19"/>
    </location>
</feature>
<evidence type="ECO:0000313" key="3">
    <source>
        <dbReference type="Proteomes" id="UP000199155"/>
    </source>
</evidence>
<name>A0A1G8WAH7_9ACTN</name>
<reference evidence="2 3" key="1">
    <citation type="submission" date="2016-10" db="EMBL/GenBank/DDBJ databases">
        <authorList>
            <person name="de Groot N.N."/>
        </authorList>
    </citation>
    <scope>NUCLEOTIDE SEQUENCE [LARGE SCALE GENOMIC DNA]</scope>
    <source>
        <strain evidence="2 3">CGMCC 4.5727</strain>
    </source>
</reference>
<evidence type="ECO:0008006" key="4">
    <source>
        <dbReference type="Google" id="ProtNLM"/>
    </source>
</evidence>
<dbReference type="Proteomes" id="UP000199155">
    <property type="component" value="Unassembled WGS sequence"/>
</dbReference>
<gene>
    <name evidence="2" type="ORF">SAMN05421806_102337</name>
</gene>
<dbReference type="AlphaFoldDB" id="A0A1G8WAH7"/>
<evidence type="ECO:0000313" key="2">
    <source>
        <dbReference type="EMBL" id="SDJ75282.1"/>
    </source>
</evidence>
<evidence type="ECO:0000256" key="1">
    <source>
        <dbReference type="SAM" id="SignalP"/>
    </source>
</evidence>